<dbReference type="RefSeq" id="WP_027314986.1">
    <property type="nucleotide sequence ID" value="NZ_JACIDC010000002.1"/>
</dbReference>
<dbReference type="GO" id="GO:0005886">
    <property type="term" value="C:plasma membrane"/>
    <property type="evidence" value="ECO:0007669"/>
    <property type="project" value="TreeGrafter"/>
</dbReference>
<dbReference type="InterPro" id="IPR008526">
    <property type="entry name" value="YedI"/>
</dbReference>
<keyword evidence="1" id="KW-1133">Transmembrane helix</keyword>
<keyword evidence="3" id="KW-1185">Reference proteome</keyword>
<keyword evidence="1" id="KW-0472">Membrane</keyword>
<reference evidence="2 3" key="1">
    <citation type="submission" date="2020-08" db="EMBL/GenBank/DDBJ databases">
        <title>Genomic Encyclopedia of Type Strains, Phase IV (KMG-IV): sequencing the most valuable type-strain genomes for metagenomic binning, comparative biology and taxonomic classification.</title>
        <authorList>
            <person name="Goeker M."/>
        </authorList>
    </citation>
    <scope>NUCLEOTIDE SEQUENCE [LARGE SCALE GENOMIC DNA]</scope>
    <source>
        <strain evidence="2 3">DSM 15743</strain>
    </source>
</reference>
<dbReference type="EMBL" id="JACIDC010000002">
    <property type="protein sequence ID" value="MBB4039173.1"/>
    <property type="molecule type" value="Genomic_DNA"/>
</dbReference>
<accession>A0A7W6ICY0</accession>
<organism evidence="2 3">
    <name type="scientific">Microvirga flocculans</name>
    <dbReference type="NCBI Taxonomy" id="217168"/>
    <lineage>
        <taxon>Bacteria</taxon>
        <taxon>Pseudomonadati</taxon>
        <taxon>Pseudomonadota</taxon>
        <taxon>Alphaproteobacteria</taxon>
        <taxon>Hyphomicrobiales</taxon>
        <taxon>Methylobacteriaceae</taxon>
        <taxon>Microvirga</taxon>
    </lineage>
</organism>
<sequence>MSMGLIALLDDVAAIAKIAAASLDDVGAQAAKAGAKAAGVVIDDAAVTPRYVVGFAASRELPIVGRIALGSLKNKLVYLLPAALLLSFVAPWAITPLLMVGGAYLCYEGSEKVFEALMPHEAHTHERTVGAAAQDAETVEDEKVSSAIKTDFILSAEIMAITLANVPASSTWMQALVLGLVGIGITGLVYGGVALIVKADDMGVALARNHRPVSSLFRREAPEPLHSDRLTAPLTKAFGRGLVKSMPGLLKLLSIVGTAAMVWVGGGIIIHGLEGFGFTWLGHAVHDLAAAAGHAVPALAGSVEWLVSALASGLFGLIIGALLIPLIHFAAAPLLKARRRRAEETSA</sequence>
<dbReference type="Pfam" id="PF05661">
    <property type="entry name" value="DUF808"/>
    <property type="match status" value="1"/>
</dbReference>
<dbReference type="PANTHER" id="PTHR30503">
    <property type="entry name" value="INNER MEMBRANE PROTEIN YEDI"/>
    <property type="match status" value="1"/>
</dbReference>
<feature type="transmembrane region" description="Helical" evidence="1">
    <location>
        <begin position="172"/>
        <end position="197"/>
    </location>
</feature>
<dbReference type="PIRSF" id="PIRSF016660">
    <property type="entry name" value="YedI"/>
    <property type="match status" value="1"/>
</dbReference>
<feature type="transmembrane region" description="Helical" evidence="1">
    <location>
        <begin position="305"/>
        <end position="331"/>
    </location>
</feature>
<evidence type="ECO:0008006" key="4">
    <source>
        <dbReference type="Google" id="ProtNLM"/>
    </source>
</evidence>
<gene>
    <name evidence="2" type="ORF">GGR34_000808</name>
</gene>
<feature type="transmembrane region" description="Helical" evidence="1">
    <location>
        <begin position="76"/>
        <end position="94"/>
    </location>
</feature>
<proteinExistence type="predicted"/>
<dbReference type="AlphaFoldDB" id="A0A7W6ICY0"/>
<keyword evidence="1" id="KW-0812">Transmembrane</keyword>
<dbReference type="PANTHER" id="PTHR30503:SF3">
    <property type="entry name" value="INNER MEMBRANE PROTEIN YEDI"/>
    <property type="match status" value="1"/>
</dbReference>
<dbReference type="Proteomes" id="UP000519439">
    <property type="component" value="Unassembled WGS sequence"/>
</dbReference>
<evidence type="ECO:0000313" key="3">
    <source>
        <dbReference type="Proteomes" id="UP000519439"/>
    </source>
</evidence>
<protein>
    <recommendedName>
        <fullName evidence="4">DUF808 domain-containing protein</fullName>
    </recommendedName>
</protein>
<evidence type="ECO:0000256" key="1">
    <source>
        <dbReference type="SAM" id="Phobius"/>
    </source>
</evidence>
<comment type="caution">
    <text evidence="2">The sequence shown here is derived from an EMBL/GenBank/DDBJ whole genome shotgun (WGS) entry which is preliminary data.</text>
</comment>
<feature type="transmembrane region" description="Helical" evidence="1">
    <location>
        <begin position="249"/>
        <end position="273"/>
    </location>
</feature>
<evidence type="ECO:0000313" key="2">
    <source>
        <dbReference type="EMBL" id="MBB4039173.1"/>
    </source>
</evidence>
<name>A0A7W6ICY0_9HYPH</name>